<keyword evidence="8 13" id="KW-0297">G-protein coupled receptor</keyword>
<dbReference type="AlphaFoldDB" id="A0A3Q7MCG3"/>
<evidence type="ECO:0000259" key="14">
    <source>
        <dbReference type="PROSITE" id="PS50262"/>
    </source>
</evidence>
<evidence type="ECO:0000256" key="12">
    <source>
        <dbReference type="ARBA" id="ARBA00023224"/>
    </source>
</evidence>
<keyword evidence="5 13" id="KW-0589">Pheromone response</keyword>
<proteinExistence type="inferred from homology"/>
<feature type="transmembrane region" description="Helical" evidence="13">
    <location>
        <begin position="179"/>
        <end position="211"/>
    </location>
</feature>
<evidence type="ECO:0000256" key="7">
    <source>
        <dbReference type="ARBA" id="ARBA00022989"/>
    </source>
</evidence>
<evidence type="ECO:0000256" key="13">
    <source>
        <dbReference type="RuleBase" id="RU364061"/>
    </source>
</evidence>
<dbReference type="PROSITE" id="PS50262">
    <property type="entry name" value="G_PROTEIN_RECEP_F1_2"/>
    <property type="match status" value="1"/>
</dbReference>
<keyword evidence="12 13" id="KW-0807">Transducer</keyword>
<evidence type="ECO:0000256" key="11">
    <source>
        <dbReference type="ARBA" id="ARBA00023180"/>
    </source>
</evidence>
<reference key="1">
    <citation type="submission" date="2019-01" db="UniProtKB">
        <authorList>
            <consortium name="RefSeq"/>
        </authorList>
    </citation>
    <scope>IDENTIFICATION</scope>
</reference>
<accession>A0A3Q7MCG3</accession>
<organism evidence="15 16">
    <name type="scientific">Callorhinus ursinus</name>
    <name type="common">Northern fur seal</name>
    <dbReference type="NCBI Taxonomy" id="34884"/>
    <lineage>
        <taxon>Eukaryota</taxon>
        <taxon>Metazoa</taxon>
        <taxon>Chordata</taxon>
        <taxon>Craniata</taxon>
        <taxon>Vertebrata</taxon>
        <taxon>Euteleostomi</taxon>
        <taxon>Mammalia</taxon>
        <taxon>Eutheria</taxon>
        <taxon>Laurasiatheria</taxon>
        <taxon>Carnivora</taxon>
        <taxon>Caniformia</taxon>
        <taxon>Pinnipedia</taxon>
        <taxon>Otariidae</taxon>
        <taxon>Callorhinus</taxon>
    </lineage>
</organism>
<keyword evidence="15" id="KW-1185">Reference proteome</keyword>
<feature type="transmembrane region" description="Helical" evidence="13">
    <location>
        <begin position="15"/>
        <end position="36"/>
    </location>
</feature>
<evidence type="ECO:0000256" key="1">
    <source>
        <dbReference type="ARBA" id="ARBA00003878"/>
    </source>
</evidence>
<protein>
    <recommendedName>
        <fullName evidence="13">Vomeronasal type-1 receptor</fullName>
    </recommendedName>
</protein>
<keyword evidence="4 13" id="KW-1003">Cell membrane</keyword>
<evidence type="ECO:0000256" key="10">
    <source>
        <dbReference type="ARBA" id="ARBA00023170"/>
    </source>
</evidence>
<dbReference type="GeneID" id="112806437"/>
<evidence type="ECO:0000313" key="16">
    <source>
        <dbReference type="RefSeq" id="XP_025704509.1"/>
    </source>
</evidence>
<dbReference type="GO" id="GO:0005886">
    <property type="term" value="C:plasma membrane"/>
    <property type="evidence" value="ECO:0007669"/>
    <property type="project" value="UniProtKB-SubCell"/>
</dbReference>
<name>A0A3Q7MCG3_CALUR</name>
<keyword evidence="10 13" id="KW-0675">Receptor</keyword>
<dbReference type="GO" id="GO:0019236">
    <property type="term" value="P:response to pheromone"/>
    <property type="evidence" value="ECO:0007669"/>
    <property type="project" value="UniProtKB-KW"/>
</dbReference>
<comment type="subcellular location">
    <subcellularLocation>
        <location evidence="2 13">Cell membrane</location>
        <topology evidence="2 13">Multi-pass membrane protein</topology>
    </subcellularLocation>
</comment>
<reference evidence="16" key="2">
    <citation type="submission" date="2025-08" db="UniProtKB">
        <authorList>
            <consortium name="RefSeq"/>
        </authorList>
    </citation>
    <scope>IDENTIFICATION</scope>
    <source>
        <tissue evidence="16">Blood</tissue>
    </source>
</reference>
<evidence type="ECO:0000313" key="15">
    <source>
        <dbReference type="Proteomes" id="UP000286641"/>
    </source>
</evidence>
<evidence type="ECO:0000256" key="4">
    <source>
        <dbReference type="ARBA" id="ARBA00022475"/>
    </source>
</evidence>
<keyword evidence="7 13" id="KW-1133">Transmembrane helix</keyword>
<keyword evidence="6 13" id="KW-0812">Transmembrane</keyword>
<dbReference type="FunFam" id="1.20.1070.10:FF:000033">
    <property type="entry name" value="Vomeronasal type-1 receptor"/>
    <property type="match status" value="1"/>
</dbReference>
<comment type="function">
    <text evidence="1">Putative pheromone receptor.</text>
</comment>
<feature type="transmembrane region" description="Helical" evidence="13">
    <location>
        <begin position="272"/>
        <end position="290"/>
    </location>
</feature>
<dbReference type="GO" id="GO:0016503">
    <property type="term" value="F:pheromone receptor activity"/>
    <property type="evidence" value="ECO:0007669"/>
    <property type="project" value="InterPro"/>
</dbReference>
<keyword evidence="9 13" id="KW-0472">Membrane</keyword>
<feature type="transmembrane region" description="Helical" evidence="13">
    <location>
        <begin position="129"/>
        <end position="150"/>
    </location>
</feature>
<evidence type="ECO:0000256" key="8">
    <source>
        <dbReference type="ARBA" id="ARBA00023040"/>
    </source>
</evidence>
<comment type="similarity">
    <text evidence="3 13">Belongs to the G-protein coupled receptor 1 family.</text>
</comment>
<dbReference type="InterPro" id="IPR004072">
    <property type="entry name" value="Vmron_rcpt_1"/>
</dbReference>
<dbReference type="SUPFAM" id="SSF81321">
    <property type="entry name" value="Family A G protein-coupled receptor-like"/>
    <property type="match status" value="1"/>
</dbReference>
<evidence type="ECO:0000256" key="9">
    <source>
        <dbReference type="ARBA" id="ARBA00023136"/>
    </source>
</evidence>
<keyword evidence="11" id="KW-0325">Glycoprotein</keyword>
<dbReference type="PANTHER" id="PTHR24062">
    <property type="entry name" value="VOMERONASAL TYPE-1 RECEPTOR"/>
    <property type="match status" value="1"/>
</dbReference>
<dbReference type="RefSeq" id="XP_025704509.1">
    <property type="nucleotide sequence ID" value="XM_025848724.1"/>
</dbReference>
<dbReference type="Proteomes" id="UP000286641">
    <property type="component" value="Unplaced"/>
</dbReference>
<evidence type="ECO:0000256" key="2">
    <source>
        <dbReference type="ARBA" id="ARBA00004651"/>
    </source>
</evidence>
<sequence length="316" mass="35288">MDGLIFVNLNWGLTFLTQIGAGILGNSSLLCLYNVILLNEQVLRPSDLILNQLVLANILVLFSKGIPQTLAAFGLKSFLDDAGCKFVYCLYRVARGVSLSTTCLLSGFQASKLCPGFSGWLELRTRSTMFIGFCCFICWILCLLLNIIVITNVSGPKSSKNLSMAGIYRYCSSPIPERLVFSIAAVIYIFTDVMCLVFMMWTNASMVLVLLRHKQRVHYIHNRLSPRASPETRATCTILILVSMFISLYSLSSVLSFWVIQVVNPSHWLLNLSALVSLGFPTFSPFVFIFSDTRISKFYFVCWTRKTNALSVVSGP</sequence>
<feature type="transmembrane region" description="Helical" evidence="13">
    <location>
        <begin position="232"/>
        <end position="260"/>
    </location>
</feature>
<dbReference type="InterPro" id="IPR017452">
    <property type="entry name" value="GPCR_Rhodpsn_7TM"/>
</dbReference>
<gene>
    <name evidence="16" type="primary">LOC112806437</name>
</gene>
<dbReference type="Gene3D" id="1.20.1070.10">
    <property type="entry name" value="Rhodopsin 7-helix transmembrane proteins"/>
    <property type="match status" value="1"/>
</dbReference>
<evidence type="ECO:0000256" key="5">
    <source>
        <dbReference type="ARBA" id="ARBA00022507"/>
    </source>
</evidence>
<evidence type="ECO:0000256" key="3">
    <source>
        <dbReference type="ARBA" id="ARBA00010663"/>
    </source>
</evidence>
<dbReference type="PRINTS" id="PR01534">
    <property type="entry name" value="VOMERONASL1R"/>
</dbReference>
<feature type="domain" description="G-protein coupled receptors family 1 profile" evidence="14">
    <location>
        <begin position="27"/>
        <end position="288"/>
    </location>
</feature>
<dbReference type="GO" id="GO:0007606">
    <property type="term" value="P:sensory perception of chemical stimulus"/>
    <property type="evidence" value="ECO:0007669"/>
    <property type="project" value="UniProtKB-ARBA"/>
</dbReference>
<feature type="transmembrane region" description="Helical" evidence="13">
    <location>
        <begin position="48"/>
        <end position="66"/>
    </location>
</feature>
<evidence type="ECO:0000256" key="6">
    <source>
        <dbReference type="ARBA" id="ARBA00022692"/>
    </source>
</evidence>
<dbReference type="InParanoid" id="A0A3Q7MCG3"/>
<dbReference type="Pfam" id="PF03402">
    <property type="entry name" value="V1R"/>
    <property type="match status" value="1"/>
</dbReference>